<gene>
    <name evidence="13" type="primary">100632154</name>
</gene>
<dbReference type="PIRSF" id="PIRSF015921">
    <property type="entry name" value="FA_sphinglp_des"/>
    <property type="match status" value="1"/>
</dbReference>
<proteinExistence type="inferred from homology"/>
<dbReference type="Gene3D" id="3.10.120.10">
    <property type="entry name" value="Cytochrome b5-like heme/steroid binding domain"/>
    <property type="match status" value="1"/>
</dbReference>
<dbReference type="PROSITE" id="PS50255">
    <property type="entry name" value="CYTOCHROME_B5_2"/>
    <property type="match status" value="1"/>
</dbReference>
<dbReference type="EnsemblMetazoa" id="XM_019994687.1">
    <property type="protein sequence ID" value="XP_019850246.1"/>
    <property type="gene ID" value="LOC100632154"/>
</dbReference>
<dbReference type="InterPro" id="IPR005804">
    <property type="entry name" value="FA_desaturase_dom"/>
</dbReference>
<evidence type="ECO:0000256" key="9">
    <source>
        <dbReference type="ARBA" id="ARBA00023098"/>
    </source>
</evidence>
<dbReference type="OrthoDB" id="260091at2759"/>
<dbReference type="InterPro" id="IPR012171">
    <property type="entry name" value="Fatty_acid_desaturase"/>
</dbReference>
<dbReference type="GO" id="GO:0016020">
    <property type="term" value="C:membrane"/>
    <property type="evidence" value="ECO:0007669"/>
    <property type="project" value="UniProtKB-SubCell"/>
</dbReference>
<evidence type="ECO:0000256" key="11">
    <source>
        <dbReference type="SAM" id="Phobius"/>
    </source>
</evidence>
<keyword evidence="10 11" id="KW-0472">Membrane</keyword>
<name>A0A1X7V758_AMPQE</name>
<reference evidence="13" key="2">
    <citation type="submission" date="2017-05" db="UniProtKB">
        <authorList>
            <consortium name="EnsemblMetazoa"/>
        </authorList>
    </citation>
    <scope>IDENTIFICATION</scope>
</reference>
<dbReference type="GO" id="GO:0006629">
    <property type="term" value="P:lipid metabolic process"/>
    <property type="evidence" value="ECO:0007669"/>
    <property type="project" value="UniProtKB-KW"/>
</dbReference>
<evidence type="ECO:0000256" key="1">
    <source>
        <dbReference type="ARBA" id="ARBA00004141"/>
    </source>
</evidence>
<dbReference type="OMA" id="FGGMQYQ"/>
<dbReference type="PANTHER" id="PTHR19353">
    <property type="entry name" value="FATTY ACID DESATURASE 2"/>
    <property type="match status" value="1"/>
</dbReference>
<dbReference type="InterPro" id="IPR036400">
    <property type="entry name" value="Cyt_B5-like_heme/steroid_sf"/>
</dbReference>
<dbReference type="FunFam" id="3.10.120.10:FF:000007">
    <property type="entry name" value="Sulfite oxidase, mitochondrial"/>
    <property type="match status" value="1"/>
</dbReference>
<organism evidence="13">
    <name type="scientific">Amphimedon queenslandica</name>
    <name type="common">Sponge</name>
    <dbReference type="NCBI Taxonomy" id="400682"/>
    <lineage>
        <taxon>Eukaryota</taxon>
        <taxon>Metazoa</taxon>
        <taxon>Porifera</taxon>
        <taxon>Demospongiae</taxon>
        <taxon>Heteroscleromorpha</taxon>
        <taxon>Haplosclerida</taxon>
        <taxon>Niphatidae</taxon>
        <taxon>Amphimedon</taxon>
    </lineage>
</organism>
<dbReference type="GO" id="GO:0046872">
    <property type="term" value="F:metal ion binding"/>
    <property type="evidence" value="ECO:0007669"/>
    <property type="project" value="UniProtKB-KW"/>
</dbReference>
<dbReference type="Pfam" id="PF00173">
    <property type="entry name" value="Cyt-b5"/>
    <property type="match status" value="1"/>
</dbReference>
<feature type="domain" description="Cytochrome b5 heme-binding" evidence="12">
    <location>
        <begin position="33"/>
        <end position="110"/>
    </location>
</feature>
<evidence type="ECO:0000256" key="5">
    <source>
        <dbReference type="ARBA" id="ARBA00022723"/>
    </source>
</evidence>
<keyword evidence="7" id="KW-0560">Oxidoreductase</keyword>
<dbReference type="Pfam" id="PF00487">
    <property type="entry name" value="FA_desaturase"/>
    <property type="match status" value="1"/>
</dbReference>
<evidence type="ECO:0000256" key="4">
    <source>
        <dbReference type="ARBA" id="ARBA00022692"/>
    </source>
</evidence>
<keyword evidence="8" id="KW-0408">Iron</keyword>
<dbReference type="AlphaFoldDB" id="A0A1X7V758"/>
<dbReference type="InterPro" id="IPR001199">
    <property type="entry name" value="Cyt_B5-like_heme/steroid-bd"/>
</dbReference>
<keyword evidence="9" id="KW-0443">Lipid metabolism</keyword>
<evidence type="ECO:0000256" key="2">
    <source>
        <dbReference type="ARBA" id="ARBA00009295"/>
    </source>
</evidence>
<dbReference type="EnsemblMetazoa" id="Aqu2.1.36115_001">
    <property type="protein sequence ID" value="Aqu2.1.36115_001"/>
    <property type="gene ID" value="Aqu2.1.36115"/>
</dbReference>
<dbReference type="SUPFAM" id="SSF55856">
    <property type="entry name" value="Cytochrome b5-like heme/steroid binding domain"/>
    <property type="match status" value="1"/>
</dbReference>
<feature type="transmembrane region" description="Helical" evidence="11">
    <location>
        <begin position="142"/>
        <end position="162"/>
    </location>
</feature>
<comment type="subcellular location">
    <subcellularLocation>
        <location evidence="1">Membrane</location>
        <topology evidence="1">Multi-pass membrane protein</topology>
    </subcellularLocation>
</comment>
<keyword evidence="14" id="KW-1185">Reference proteome</keyword>
<dbReference type="KEGG" id="aqu:100632154"/>
<dbReference type="FunCoup" id="A0A1X7V758">
    <property type="interactions" value="132"/>
</dbReference>
<feature type="transmembrane region" description="Helical" evidence="11">
    <location>
        <begin position="275"/>
        <end position="299"/>
    </location>
</feature>
<accession>A0A1X7V758</accession>
<dbReference type="SMART" id="SM01117">
    <property type="entry name" value="Cyt-b5"/>
    <property type="match status" value="1"/>
</dbReference>
<evidence type="ECO:0000256" key="7">
    <source>
        <dbReference type="ARBA" id="ARBA00023002"/>
    </source>
</evidence>
<dbReference type="CDD" id="cd03506">
    <property type="entry name" value="Delta6-FADS-like"/>
    <property type="match status" value="1"/>
</dbReference>
<keyword evidence="6 11" id="KW-1133">Transmembrane helix</keyword>
<dbReference type="eggNOG" id="KOG4232">
    <property type="taxonomic scope" value="Eukaryota"/>
</dbReference>
<sequence>MAFAAVATYQDEAESRTPAAPASPPQSAWSGEAMSYTRAEVSKHKRSNDCWIIIEGRVYDVSGWLDKHPGGKRIIRHYAGEDASLAFESFHNNKKLVRSYLSKYYIGDIVEEERELPEINKDFLKLRQELIEKGFFNVKPMYFILLFLHIVVLEILAFVILWKFGNGWPAYAMSVLCLVISQAQAGWLQHDFGHRSVFNSTTLNKVAHDISIGWSKGVSSNWWNFRHYQHHAKPNVFFKDPDVTISYAFLLGKNIPRIWGERKWGIIPYHWQHKYFFFTLPPLLLPIYFHVDVVIYLVLKRKWQDFLWMITFALRWHLMFAPLLGGFWPSFKFYFLIRFLESHWFTWATQISHIPMDVDTDKRRDWCNLQLSGTCNARSNWFADWFLGHLNFQIEHHLFPTMPRHSFKSVQPYVMEFCKKHGLDYQLKPIWTAFADIVRSLKVSGEIWYNAWETSELRKKD</sequence>
<evidence type="ECO:0000256" key="3">
    <source>
        <dbReference type="ARBA" id="ARBA00022617"/>
    </source>
</evidence>
<dbReference type="Proteomes" id="UP000007879">
    <property type="component" value="Unassembled WGS sequence"/>
</dbReference>
<protein>
    <recommendedName>
        <fullName evidence="12">Cytochrome b5 heme-binding domain-containing protein</fullName>
    </recommendedName>
</protein>
<dbReference type="InParanoid" id="A0A1X7V758"/>
<evidence type="ECO:0000313" key="13">
    <source>
        <dbReference type="EnsemblMetazoa" id="Aqu2.1.36115_001"/>
    </source>
</evidence>
<keyword evidence="5" id="KW-0479">Metal-binding</keyword>
<evidence type="ECO:0000256" key="6">
    <source>
        <dbReference type="ARBA" id="ARBA00022989"/>
    </source>
</evidence>
<evidence type="ECO:0000256" key="8">
    <source>
        <dbReference type="ARBA" id="ARBA00023004"/>
    </source>
</evidence>
<dbReference type="PANTHER" id="PTHR19353:SF88">
    <property type="entry name" value="DELTA(5) FATTY ACID DESATURASE FAT-4"/>
    <property type="match status" value="1"/>
</dbReference>
<dbReference type="GO" id="GO:0016717">
    <property type="term" value="F:oxidoreductase activity, acting on paired donors, with oxidation of a pair of donors resulting in the reduction of molecular oxygen to two molecules of water"/>
    <property type="evidence" value="ECO:0007669"/>
    <property type="project" value="TreeGrafter"/>
</dbReference>
<keyword evidence="3" id="KW-0349">Heme</keyword>
<reference evidence="14" key="1">
    <citation type="journal article" date="2010" name="Nature">
        <title>The Amphimedon queenslandica genome and the evolution of animal complexity.</title>
        <authorList>
            <person name="Srivastava M."/>
            <person name="Simakov O."/>
            <person name="Chapman J."/>
            <person name="Fahey B."/>
            <person name="Gauthier M.E."/>
            <person name="Mitros T."/>
            <person name="Richards G.S."/>
            <person name="Conaco C."/>
            <person name="Dacre M."/>
            <person name="Hellsten U."/>
            <person name="Larroux C."/>
            <person name="Putnam N.H."/>
            <person name="Stanke M."/>
            <person name="Adamska M."/>
            <person name="Darling A."/>
            <person name="Degnan S.M."/>
            <person name="Oakley T.H."/>
            <person name="Plachetzki D.C."/>
            <person name="Zhai Y."/>
            <person name="Adamski M."/>
            <person name="Calcino A."/>
            <person name="Cummins S.F."/>
            <person name="Goodstein D.M."/>
            <person name="Harris C."/>
            <person name="Jackson D.J."/>
            <person name="Leys S.P."/>
            <person name="Shu S."/>
            <person name="Woodcroft B.J."/>
            <person name="Vervoort M."/>
            <person name="Kosik K.S."/>
            <person name="Manning G."/>
            <person name="Degnan B.M."/>
            <person name="Rokhsar D.S."/>
        </authorList>
    </citation>
    <scope>NUCLEOTIDE SEQUENCE [LARGE SCALE GENOMIC DNA]</scope>
</reference>
<comment type="similarity">
    <text evidence="2">Belongs to the fatty acid desaturase type 1 family.</text>
</comment>
<evidence type="ECO:0000259" key="12">
    <source>
        <dbReference type="PROSITE" id="PS50255"/>
    </source>
</evidence>
<keyword evidence="4 11" id="KW-0812">Transmembrane</keyword>
<dbReference type="PRINTS" id="PR00363">
    <property type="entry name" value="CYTOCHROMEB5"/>
</dbReference>
<evidence type="ECO:0000313" key="14">
    <source>
        <dbReference type="Proteomes" id="UP000007879"/>
    </source>
</evidence>
<evidence type="ECO:0000256" key="10">
    <source>
        <dbReference type="ARBA" id="ARBA00023136"/>
    </source>
</evidence>
<dbReference type="STRING" id="400682.A0A1X7V758"/>